<keyword evidence="3" id="KW-1185">Reference proteome</keyword>
<feature type="compositionally biased region" description="Pro residues" evidence="1">
    <location>
        <begin position="82"/>
        <end position="97"/>
    </location>
</feature>
<feature type="compositionally biased region" description="Polar residues" evidence="1">
    <location>
        <begin position="45"/>
        <end position="59"/>
    </location>
</feature>
<evidence type="ECO:0000313" key="3">
    <source>
        <dbReference type="Proteomes" id="UP000761534"/>
    </source>
</evidence>
<organism evidence="2 3">
    <name type="scientific">Trichomonascus ciferrii</name>
    <dbReference type="NCBI Taxonomy" id="44093"/>
    <lineage>
        <taxon>Eukaryota</taxon>
        <taxon>Fungi</taxon>
        <taxon>Dikarya</taxon>
        <taxon>Ascomycota</taxon>
        <taxon>Saccharomycotina</taxon>
        <taxon>Dipodascomycetes</taxon>
        <taxon>Dipodascales</taxon>
        <taxon>Trichomonascaceae</taxon>
        <taxon>Trichomonascus</taxon>
        <taxon>Trichomonascus ciferrii complex</taxon>
    </lineage>
</organism>
<proteinExistence type="predicted"/>
<dbReference type="Proteomes" id="UP000761534">
    <property type="component" value="Unassembled WGS sequence"/>
</dbReference>
<dbReference type="AlphaFoldDB" id="A0A6A1M0L0"/>
<dbReference type="EMBL" id="SWFS01000160">
    <property type="protein sequence ID" value="KAA8915524.1"/>
    <property type="molecule type" value="Genomic_DNA"/>
</dbReference>
<gene>
    <name evidence="2" type="ORF">TRICI_002330</name>
</gene>
<protein>
    <submittedName>
        <fullName evidence="2">Uncharacterized protein</fullName>
    </submittedName>
</protein>
<feature type="compositionally biased region" description="Low complexity" evidence="1">
    <location>
        <begin position="1"/>
        <end position="10"/>
    </location>
</feature>
<comment type="caution">
    <text evidence="2">The sequence shown here is derived from an EMBL/GenBank/DDBJ whole genome shotgun (WGS) entry which is preliminary data.</text>
</comment>
<reference evidence="2" key="1">
    <citation type="journal article" date="2019" name="G3 (Bethesda)">
        <title>Genome Assemblies of Two Rare Opportunistic Yeast Pathogens: Diutina rugosa (syn. Candida rugosa) and Trichomonascus ciferrii (syn. Candida ciferrii).</title>
        <authorList>
            <person name="Mixao V."/>
            <person name="Saus E."/>
            <person name="Hansen A.P."/>
            <person name="Lass-Florl C."/>
            <person name="Gabaldon T."/>
        </authorList>
    </citation>
    <scope>NUCLEOTIDE SEQUENCE</scope>
    <source>
        <strain evidence="2">CBS 4856</strain>
    </source>
</reference>
<dbReference type="VEuPathDB" id="FungiDB:TRICI_002330"/>
<sequence>MDPQKQQGYHGPPPQYQPPQHPQYAVHPNASGPSGSAADYYAQANHDTNMNMYTPNYGPQSDFRGVPPPQQYGYPPQQGYGYPPPPPQHYYYPPQPQPVFVSQQPADRGMGAGGAAEGCCLGILASLCFCCTMDMLLF</sequence>
<evidence type="ECO:0000256" key="1">
    <source>
        <dbReference type="SAM" id="MobiDB-lite"/>
    </source>
</evidence>
<evidence type="ECO:0000313" key="2">
    <source>
        <dbReference type="EMBL" id="KAA8915524.1"/>
    </source>
</evidence>
<feature type="compositionally biased region" description="Pro residues" evidence="1">
    <location>
        <begin position="11"/>
        <end position="21"/>
    </location>
</feature>
<feature type="region of interest" description="Disordered" evidence="1">
    <location>
        <begin position="1"/>
        <end position="107"/>
    </location>
</feature>
<accession>A0A6A1M0L0</accession>
<feature type="compositionally biased region" description="Low complexity" evidence="1">
    <location>
        <begin position="71"/>
        <end position="81"/>
    </location>
</feature>
<name>A0A6A1M0L0_9ASCO</name>